<evidence type="ECO:0000313" key="2">
    <source>
        <dbReference type="Proteomes" id="UP001275436"/>
    </source>
</evidence>
<evidence type="ECO:0000313" key="1">
    <source>
        <dbReference type="EMBL" id="GLO66266.1"/>
    </source>
</evidence>
<proteinExistence type="predicted"/>
<dbReference type="EMBL" id="BSKO01000001">
    <property type="protein sequence ID" value="GLO66266.1"/>
    <property type="molecule type" value="Genomic_DNA"/>
</dbReference>
<keyword evidence="2" id="KW-1185">Reference proteome</keyword>
<organism evidence="1 2">
    <name type="scientific">Oceanobacillus kimchii</name>
    <dbReference type="NCBI Taxonomy" id="746691"/>
    <lineage>
        <taxon>Bacteria</taxon>
        <taxon>Bacillati</taxon>
        <taxon>Bacillota</taxon>
        <taxon>Bacilli</taxon>
        <taxon>Bacillales</taxon>
        <taxon>Bacillaceae</taxon>
        <taxon>Oceanobacillus</taxon>
    </lineage>
</organism>
<gene>
    <name evidence="1" type="ORF">MACH08_20500</name>
</gene>
<sequence>MTDNRVVEKYTPSEYFNFVKDRKEKADDEMLSRIYDNSLELLNKYQQTGQLKGARKLIFHLETLEKEKKVIDMGIDTFVYEDEITNYIQNVADDVVKIIELKNYEREVPDDIALAVEKVKDLFDEFYVVFTDYTGEVEKQIRQERIDKDPILFGVFQKEDLNVVIDRFYYIGDWEDEYCTLTLDKMVNQVRKEI</sequence>
<accession>A0ABQ5TKI7</accession>
<name>A0ABQ5TKI7_9BACI</name>
<protein>
    <submittedName>
        <fullName evidence="1">Uncharacterized protein</fullName>
    </submittedName>
</protein>
<reference evidence="1 2" key="1">
    <citation type="submission" date="2023-02" db="EMBL/GenBank/DDBJ databases">
        <title>Oceanobacillus kimchii IFOP_LL358 isolated form Alexandrium catenella lab strain.</title>
        <authorList>
            <person name="Gajardo G."/>
            <person name="Ueki S."/>
            <person name="Maruyama F."/>
        </authorList>
    </citation>
    <scope>NUCLEOTIDE SEQUENCE [LARGE SCALE GENOMIC DNA]</scope>
    <source>
        <strain evidence="1 2">IFOP_LL358</strain>
    </source>
</reference>
<comment type="caution">
    <text evidence="1">The sequence shown here is derived from an EMBL/GenBank/DDBJ whole genome shotgun (WGS) entry which is preliminary data.</text>
</comment>
<dbReference type="Proteomes" id="UP001275436">
    <property type="component" value="Unassembled WGS sequence"/>
</dbReference>
<dbReference type="RefSeq" id="WP_317958140.1">
    <property type="nucleotide sequence ID" value="NZ_BSKO01000001.1"/>
</dbReference>